<name>A0ABQ3VII6_9CHLR</name>
<dbReference type="RefSeq" id="WP_201363265.1">
    <property type="nucleotide sequence ID" value="NZ_BNJJ01000009.1"/>
</dbReference>
<evidence type="ECO:0000313" key="1">
    <source>
        <dbReference type="EMBL" id="GHO85633.1"/>
    </source>
</evidence>
<accession>A0ABQ3VII6</accession>
<organism evidence="1 2">
    <name type="scientific">Dictyobacter formicarum</name>
    <dbReference type="NCBI Taxonomy" id="2778368"/>
    <lineage>
        <taxon>Bacteria</taxon>
        <taxon>Bacillati</taxon>
        <taxon>Chloroflexota</taxon>
        <taxon>Ktedonobacteria</taxon>
        <taxon>Ktedonobacterales</taxon>
        <taxon>Dictyobacteraceae</taxon>
        <taxon>Dictyobacter</taxon>
    </lineage>
</organism>
<protein>
    <submittedName>
        <fullName evidence="1">Uncharacterized protein</fullName>
    </submittedName>
</protein>
<keyword evidence="2" id="KW-1185">Reference proteome</keyword>
<evidence type="ECO:0000313" key="2">
    <source>
        <dbReference type="Proteomes" id="UP000635565"/>
    </source>
</evidence>
<gene>
    <name evidence="1" type="ORF">KSZ_36390</name>
</gene>
<dbReference type="Proteomes" id="UP000635565">
    <property type="component" value="Unassembled WGS sequence"/>
</dbReference>
<dbReference type="EMBL" id="BNJJ01000009">
    <property type="protein sequence ID" value="GHO85633.1"/>
    <property type="molecule type" value="Genomic_DNA"/>
</dbReference>
<proteinExistence type="predicted"/>
<sequence length="83" mass="9707">MEEVQTLCPRCRTENVFTAKNCQRCRVNLYWAQQHYKELVSLRQEHQLTADAPTASFLLETSRRIDTGPTASWLHRRRTATSV</sequence>
<comment type="caution">
    <text evidence="1">The sequence shown here is derived from an EMBL/GenBank/DDBJ whole genome shotgun (WGS) entry which is preliminary data.</text>
</comment>
<reference evidence="1 2" key="1">
    <citation type="journal article" date="2021" name="Int. J. Syst. Evol. Microbiol.">
        <title>Reticulibacter mediterranei gen. nov., sp. nov., within the new family Reticulibacteraceae fam. nov., and Ktedonospora formicarum gen. nov., sp. nov., Ktedonobacter robiniae sp. nov., Dictyobacter formicarum sp. nov. and Dictyobacter arantiisoli sp. nov., belonging to the class Ktedonobacteria.</title>
        <authorList>
            <person name="Yabe S."/>
            <person name="Zheng Y."/>
            <person name="Wang C.M."/>
            <person name="Sakai Y."/>
            <person name="Abe K."/>
            <person name="Yokota A."/>
            <person name="Donadio S."/>
            <person name="Cavaletti L."/>
            <person name="Monciardini P."/>
        </authorList>
    </citation>
    <scope>NUCLEOTIDE SEQUENCE [LARGE SCALE GENOMIC DNA]</scope>
    <source>
        <strain evidence="1 2">SOSP1-9</strain>
    </source>
</reference>